<keyword evidence="2" id="KW-0808">Transferase</keyword>
<keyword evidence="3" id="KW-1185">Reference proteome</keyword>
<evidence type="ECO:0000256" key="1">
    <source>
        <dbReference type="SAM" id="MobiDB-lite"/>
    </source>
</evidence>
<keyword evidence="2" id="KW-0418">Kinase</keyword>
<organism evidence="2 3">
    <name type="scientific">Senna tora</name>
    <dbReference type="NCBI Taxonomy" id="362788"/>
    <lineage>
        <taxon>Eukaryota</taxon>
        <taxon>Viridiplantae</taxon>
        <taxon>Streptophyta</taxon>
        <taxon>Embryophyta</taxon>
        <taxon>Tracheophyta</taxon>
        <taxon>Spermatophyta</taxon>
        <taxon>Magnoliopsida</taxon>
        <taxon>eudicotyledons</taxon>
        <taxon>Gunneridae</taxon>
        <taxon>Pentapetalae</taxon>
        <taxon>rosids</taxon>
        <taxon>fabids</taxon>
        <taxon>Fabales</taxon>
        <taxon>Fabaceae</taxon>
        <taxon>Caesalpinioideae</taxon>
        <taxon>Cassia clade</taxon>
        <taxon>Senna</taxon>
    </lineage>
</organism>
<comment type="caution">
    <text evidence="2">The sequence shown here is derived from an EMBL/GenBank/DDBJ whole genome shotgun (WGS) entry which is preliminary data.</text>
</comment>
<dbReference type="AlphaFoldDB" id="A0A834WG85"/>
<dbReference type="Proteomes" id="UP000634136">
    <property type="component" value="Unassembled WGS sequence"/>
</dbReference>
<sequence>MSWPLLLPQPLSTHYCDHHSPHRPWLSLLQFPSLDALSSQCQRNSTSCYSSSGIGRSEQTESTAETPQIRRRCRRWHHRTISSSCSSPHLYQSPPPEKLQFHLQGIAQAASRTANSPETNPPRMDRTRKLIILEIQSLEPHQFVKLRRNRSGEIVKRQVKPNQGIESQAESPKMGEVSENAGGQLAGERDAGKVKLDDAVALALDAGPVAGARLR</sequence>
<evidence type="ECO:0000313" key="2">
    <source>
        <dbReference type="EMBL" id="KAF7822200.1"/>
    </source>
</evidence>
<reference evidence="2" key="1">
    <citation type="submission" date="2020-09" db="EMBL/GenBank/DDBJ databases">
        <title>Genome-Enabled Discovery of Anthraquinone Biosynthesis in Senna tora.</title>
        <authorList>
            <person name="Kang S.-H."/>
            <person name="Pandey R.P."/>
            <person name="Lee C.-M."/>
            <person name="Sim J.-S."/>
            <person name="Jeong J.-T."/>
            <person name="Choi B.-S."/>
            <person name="Jung M."/>
            <person name="Ginzburg D."/>
            <person name="Zhao K."/>
            <person name="Won S.Y."/>
            <person name="Oh T.-J."/>
            <person name="Yu Y."/>
            <person name="Kim N.-H."/>
            <person name="Lee O.R."/>
            <person name="Lee T.-H."/>
            <person name="Bashyal P."/>
            <person name="Kim T.-S."/>
            <person name="Lee W.-H."/>
            <person name="Kawkins C."/>
            <person name="Kim C.-K."/>
            <person name="Kim J.S."/>
            <person name="Ahn B.O."/>
            <person name="Rhee S.Y."/>
            <person name="Sohng J.K."/>
        </authorList>
    </citation>
    <scope>NUCLEOTIDE SEQUENCE</scope>
    <source>
        <tissue evidence="2">Leaf</tissue>
    </source>
</reference>
<proteinExistence type="predicted"/>
<feature type="region of interest" description="Disordered" evidence="1">
    <location>
        <begin position="158"/>
        <end position="189"/>
    </location>
</feature>
<accession>A0A834WG85</accession>
<protein>
    <submittedName>
        <fullName evidence="2">Putative inactive receptor kinase RLK902</fullName>
    </submittedName>
</protein>
<gene>
    <name evidence="2" type="ORF">G2W53_027655</name>
</gene>
<feature type="compositionally biased region" description="Polar residues" evidence="1">
    <location>
        <begin position="160"/>
        <end position="170"/>
    </location>
</feature>
<evidence type="ECO:0000313" key="3">
    <source>
        <dbReference type="Proteomes" id="UP000634136"/>
    </source>
</evidence>
<keyword evidence="2" id="KW-0675">Receptor</keyword>
<dbReference type="GO" id="GO:0016301">
    <property type="term" value="F:kinase activity"/>
    <property type="evidence" value="ECO:0007669"/>
    <property type="project" value="UniProtKB-KW"/>
</dbReference>
<feature type="region of interest" description="Disordered" evidence="1">
    <location>
        <begin position="48"/>
        <end position="70"/>
    </location>
</feature>
<dbReference type="EMBL" id="JAAIUW010000008">
    <property type="protein sequence ID" value="KAF7822200.1"/>
    <property type="molecule type" value="Genomic_DNA"/>
</dbReference>
<name>A0A834WG85_9FABA</name>